<organism evidence="1 2">
    <name type="scientific">Candidatus Carsonella ruddii CE isolate Thao2000</name>
    <dbReference type="NCBI Taxonomy" id="1202536"/>
    <lineage>
        <taxon>Bacteria</taxon>
        <taxon>Pseudomonadati</taxon>
        <taxon>Pseudomonadota</taxon>
        <taxon>Gammaproteobacteria</taxon>
        <taxon>Oceanospirillales</taxon>
        <taxon>Halomonadaceae</taxon>
        <taxon>Zymobacter group</taxon>
        <taxon>Candidatus Carsonella</taxon>
    </lineage>
</organism>
<dbReference type="HOGENOM" id="CLU_2583150_0_0_6"/>
<name>J7GSB0_CARRU</name>
<dbReference type="PATRIC" id="fig|1202536.3.peg.142"/>
<keyword evidence="1" id="KW-0687">Ribonucleoprotein</keyword>
<dbReference type="STRING" id="1202536.A33U_0170"/>
<proteinExistence type="predicted"/>
<dbReference type="AlphaFoldDB" id="J7GSB0"/>
<dbReference type="EMBL" id="CP003541">
    <property type="protein sequence ID" value="AFP83617.1"/>
    <property type="molecule type" value="Genomic_DNA"/>
</dbReference>
<dbReference type="KEGG" id="cru:A33U_0170"/>
<protein>
    <submittedName>
        <fullName evidence="1">Ribosomal protein L17</fullName>
    </submittedName>
</protein>
<dbReference type="Proteomes" id="UP000003932">
    <property type="component" value="Chromosome"/>
</dbReference>
<dbReference type="GO" id="GO:0005840">
    <property type="term" value="C:ribosome"/>
    <property type="evidence" value="ECO:0007669"/>
    <property type="project" value="UniProtKB-KW"/>
</dbReference>
<gene>
    <name evidence="1" type="primary">rplQ</name>
    <name evidence="1" type="ORF">A33U_0170</name>
</gene>
<reference evidence="1 2" key="1">
    <citation type="journal article" date="2012" name="Mol. Biol. Evol.">
        <title>Genome reduction and co-evolution between the primary and secondary bacterial symbionts of psyllids.</title>
        <authorList>
            <person name="Sloan D.B."/>
            <person name="Moran N.A."/>
        </authorList>
    </citation>
    <scope>NUCLEOTIDE SEQUENCE [LARGE SCALE GENOMIC DNA]</scope>
    <source>
        <strain evidence="1 2">CE</strain>
    </source>
</reference>
<accession>J7GSB0</accession>
<sequence>MNYKKKYIFVNSCFCNLLKYGKIRSNFFKLKKIKNKMFKFLFFFLKKKFFIYLIKIKNRKGDNSLIGELGFIFKKYNNFLI</sequence>
<evidence type="ECO:0000313" key="2">
    <source>
        <dbReference type="Proteomes" id="UP000003932"/>
    </source>
</evidence>
<evidence type="ECO:0000313" key="1">
    <source>
        <dbReference type="EMBL" id="AFP83617.1"/>
    </source>
</evidence>
<keyword evidence="1" id="KW-0689">Ribosomal protein</keyword>
<dbReference type="RefSeq" id="WP_014886918.1">
    <property type="nucleotide sequence ID" value="NC_018414.1"/>
</dbReference>